<evidence type="ECO:0000313" key="3">
    <source>
        <dbReference type="Proteomes" id="UP000005723"/>
    </source>
</evidence>
<dbReference type="EMBL" id="ADBY01000030">
    <property type="protein sequence ID" value="EFE96626.1"/>
    <property type="molecule type" value="Genomic_DNA"/>
</dbReference>
<sequence>MSQSNKPAGESKPQPAEQPKPAPVKPGDFSVDRMLVGDSAEGLRKKSK</sequence>
<dbReference type="HOGENOM" id="CLU_3157715_0_0_6"/>
<gene>
    <name evidence="2" type="ORF">HMPREF0758_1741</name>
</gene>
<organism evidence="2 3">
    <name type="scientific">Serratia odorifera DSM 4582</name>
    <dbReference type="NCBI Taxonomy" id="667129"/>
    <lineage>
        <taxon>Bacteria</taxon>
        <taxon>Pseudomonadati</taxon>
        <taxon>Pseudomonadota</taxon>
        <taxon>Gammaproteobacteria</taxon>
        <taxon>Enterobacterales</taxon>
        <taxon>Yersiniaceae</taxon>
        <taxon>Serratia</taxon>
    </lineage>
</organism>
<name>D4E0P1_SEROD</name>
<dbReference type="Proteomes" id="UP000005723">
    <property type="component" value="Unassembled WGS sequence"/>
</dbReference>
<comment type="caution">
    <text evidence="2">The sequence shown here is derived from an EMBL/GenBank/DDBJ whole genome shotgun (WGS) entry which is preliminary data.</text>
</comment>
<dbReference type="AlphaFoldDB" id="D4E0P1"/>
<keyword evidence="3" id="KW-1185">Reference proteome</keyword>
<protein>
    <submittedName>
        <fullName evidence="2">Uncharacterized protein</fullName>
    </submittedName>
</protein>
<feature type="region of interest" description="Disordered" evidence="1">
    <location>
        <begin position="1"/>
        <end position="48"/>
    </location>
</feature>
<dbReference type="RefSeq" id="WP_004957931.1">
    <property type="nucleotide sequence ID" value="NZ_GG753567.1"/>
</dbReference>
<evidence type="ECO:0000256" key="1">
    <source>
        <dbReference type="SAM" id="MobiDB-lite"/>
    </source>
</evidence>
<reference evidence="2 3" key="1">
    <citation type="submission" date="2010-01" db="EMBL/GenBank/DDBJ databases">
        <authorList>
            <person name="Muzny D."/>
            <person name="Qin X."/>
            <person name="Deng J."/>
            <person name="Jiang H."/>
            <person name="Liu Y."/>
            <person name="Qu J."/>
            <person name="Song X.-Z."/>
            <person name="Zhang L."/>
            <person name="Thornton R."/>
            <person name="Coyle M."/>
            <person name="Francisco L."/>
            <person name="Jackson L."/>
            <person name="Javaid M."/>
            <person name="Korchina V."/>
            <person name="Kovar C."/>
            <person name="Mata R."/>
            <person name="Mathew T."/>
            <person name="Ngo R."/>
            <person name="Nguyen L."/>
            <person name="Nguyen N."/>
            <person name="Okwuonu G."/>
            <person name="Ongeri F."/>
            <person name="Pham C."/>
            <person name="Simmons D."/>
            <person name="Wilczek-Boney K."/>
            <person name="Hale W."/>
            <person name="Jakkamsetti A."/>
            <person name="Pham P."/>
            <person name="Ruth R."/>
            <person name="San Lucas F."/>
            <person name="Warren J."/>
            <person name="Zhang J."/>
            <person name="Zhao Z."/>
            <person name="Zhou C."/>
            <person name="Zhu D."/>
            <person name="Lee S."/>
            <person name="Bess C."/>
            <person name="Blankenburg K."/>
            <person name="Forbes L."/>
            <person name="Fu Q."/>
            <person name="Gubbala S."/>
            <person name="Hirani K."/>
            <person name="Jayaseelan J.C."/>
            <person name="Lara F."/>
            <person name="Munidasa M."/>
            <person name="Palculict T."/>
            <person name="Patil S."/>
            <person name="Pu L.-L."/>
            <person name="Saada N."/>
            <person name="Tang L."/>
            <person name="Weissenberger G."/>
            <person name="Zhu Y."/>
            <person name="Hemphill L."/>
            <person name="Shang Y."/>
            <person name="Youmans B."/>
            <person name="Ayvaz T."/>
            <person name="Ross M."/>
            <person name="Santibanez J."/>
            <person name="Aqrawi P."/>
            <person name="Gross S."/>
            <person name="Joshi V."/>
            <person name="Fowler G."/>
            <person name="Nazareth L."/>
            <person name="Reid J."/>
            <person name="Worley K."/>
            <person name="Petrosino J."/>
            <person name="Highlander S."/>
            <person name="Gibbs R."/>
        </authorList>
    </citation>
    <scope>NUCLEOTIDE SEQUENCE [LARGE SCALE GENOMIC DNA]</scope>
    <source>
        <strain evidence="2 3">DSM 4582</strain>
    </source>
</reference>
<proteinExistence type="predicted"/>
<evidence type="ECO:0000313" key="2">
    <source>
        <dbReference type="EMBL" id="EFE96626.1"/>
    </source>
</evidence>
<accession>D4E0P1</accession>